<accession>A0A176ZDS5</accession>
<feature type="domain" description="Solute-binding protein family 3/N-terminal" evidence="2">
    <location>
        <begin position="53"/>
        <end position="286"/>
    </location>
</feature>
<organism evidence="3 4">
    <name type="scientific">Bradyrhizobium neotropicale</name>
    <dbReference type="NCBI Taxonomy" id="1497615"/>
    <lineage>
        <taxon>Bacteria</taxon>
        <taxon>Pseudomonadati</taxon>
        <taxon>Pseudomonadota</taxon>
        <taxon>Alphaproteobacteria</taxon>
        <taxon>Hyphomicrobiales</taxon>
        <taxon>Nitrobacteraceae</taxon>
        <taxon>Bradyrhizobium</taxon>
    </lineage>
</organism>
<keyword evidence="1" id="KW-0732">Signal</keyword>
<dbReference type="SUPFAM" id="SSF53850">
    <property type="entry name" value="Periplasmic binding protein-like II"/>
    <property type="match status" value="1"/>
</dbReference>
<dbReference type="GO" id="GO:0051470">
    <property type="term" value="P:ectoine transmembrane transport"/>
    <property type="evidence" value="ECO:0007669"/>
    <property type="project" value="InterPro"/>
</dbReference>
<dbReference type="Gene3D" id="3.40.190.10">
    <property type="entry name" value="Periplasmic binding protein-like II"/>
    <property type="match status" value="2"/>
</dbReference>
<proteinExistence type="predicted"/>
<evidence type="ECO:0000259" key="2">
    <source>
        <dbReference type="SMART" id="SM00062"/>
    </source>
</evidence>
<name>A0A176ZDS5_9BRAD</name>
<evidence type="ECO:0000313" key="4">
    <source>
        <dbReference type="Proteomes" id="UP000077173"/>
    </source>
</evidence>
<reference evidence="3 4" key="1">
    <citation type="submission" date="2016-02" db="EMBL/GenBank/DDBJ databases">
        <title>Draft genome sequence of the strain BR 10247T Bradyrhizobium neotropicale isolated from nodules of Centrolobium paraense.</title>
        <authorList>
            <person name="Simoes-Araujo J.L."/>
            <person name="Barauna A.C."/>
            <person name="Silva K."/>
            <person name="Zilli J.E."/>
        </authorList>
    </citation>
    <scope>NUCLEOTIDE SEQUENCE [LARGE SCALE GENOMIC DNA]</scope>
    <source>
        <strain evidence="3 4">BR 10247</strain>
    </source>
</reference>
<evidence type="ECO:0000313" key="3">
    <source>
        <dbReference type="EMBL" id="OAF18790.1"/>
    </source>
</evidence>
<dbReference type="Proteomes" id="UP000077173">
    <property type="component" value="Unassembled WGS sequence"/>
</dbReference>
<dbReference type="AlphaFoldDB" id="A0A176ZDS5"/>
<sequence>MLAQQLQPRGIIMKLATMTRNVALLAASVLSVTLLGSPALSQTLKEKVASEGKLTIGVYNAWPDGFVKDGEIAGTQPEILREVAKSLGLKTIEFQAMDFGALIPSLMAKRIDVIAGGMYVTPNRCKQVAFSNPVGGPRGNAILVKAGNPLSIHSYQDMAENSKIRVGNLRGAASLEYMAAAGVPKERIQLFPDHPTGLAALLAGRVDMLINASGAIVGSLRDPNVKGLERAEPFKEVVDGKEMIHYSSFAFRPEDKEFRDLIDQSLTEKNREGVVAKTIMSYGFPERDATPTGVTAKELCGSDYH</sequence>
<keyword evidence="4" id="KW-1185">Reference proteome</keyword>
<gene>
    <name evidence="3" type="ORF">AXW67_39870</name>
</gene>
<dbReference type="Pfam" id="PF00497">
    <property type="entry name" value="SBP_bac_3"/>
    <property type="match status" value="1"/>
</dbReference>
<dbReference type="InterPro" id="IPR014337">
    <property type="entry name" value="Ectoine_EhuB"/>
</dbReference>
<dbReference type="NCBIfam" id="TIGR02995">
    <property type="entry name" value="ectoine_ehuB"/>
    <property type="match status" value="1"/>
</dbReference>
<dbReference type="InterPro" id="IPR001638">
    <property type="entry name" value="Solute-binding_3/MltF_N"/>
</dbReference>
<dbReference type="PANTHER" id="PTHR35936">
    <property type="entry name" value="MEMBRANE-BOUND LYTIC MUREIN TRANSGLYCOSYLASE F"/>
    <property type="match status" value="1"/>
</dbReference>
<dbReference type="EMBL" id="LSEF01000030">
    <property type="protein sequence ID" value="OAF18790.1"/>
    <property type="molecule type" value="Genomic_DNA"/>
</dbReference>
<dbReference type="PANTHER" id="PTHR35936:SF17">
    <property type="entry name" value="ARGININE-BINDING EXTRACELLULAR PROTEIN ARTP"/>
    <property type="match status" value="1"/>
</dbReference>
<comment type="caution">
    <text evidence="3">The sequence shown here is derived from an EMBL/GenBank/DDBJ whole genome shotgun (WGS) entry which is preliminary data.</text>
</comment>
<evidence type="ECO:0000256" key="1">
    <source>
        <dbReference type="ARBA" id="ARBA00022729"/>
    </source>
</evidence>
<dbReference type="SMART" id="SM00062">
    <property type="entry name" value="PBPb"/>
    <property type="match status" value="1"/>
</dbReference>
<dbReference type="GO" id="GO:0033294">
    <property type="term" value="F:ectoine binding"/>
    <property type="evidence" value="ECO:0007669"/>
    <property type="project" value="InterPro"/>
</dbReference>
<protein>
    <recommendedName>
        <fullName evidence="2">Solute-binding protein family 3/N-terminal domain-containing protein</fullName>
    </recommendedName>
</protein>